<organism evidence="2">
    <name type="scientific">Blautia glucerasea</name>
    <dbReference type="NCBI Taxonomy" id="536633"/>
    <lineage>
        <taxon>Bacteria</taxon>
        <taxon>Bacillati</taxon>
        <taxon>Bacillota</taxon>
        <taxon>Clostridia</taxon>
        <taxon>Lachnospirales</taxon>
        <taxon>Lachnospiraceae</taxon>
        <taxon>Blautia</taxon>
    </lineage>
</organism>
<reference evidence="2" key="1">
    <citation type="submission" date="2019-11" db="EMBL/GenBank/DDBJ databases">
        <authorList>
            <person name="Feng L."/>
        </authorList>
    </citation>
    <scope>NUCLEOTIDE SEQUENCE</scope>
    <source>
        <strain evidence="2">BgluceraseaLFYP119</strain>
    </source>
</reference>
<evidence type="ECO:0000313" key="2">
    <source>
        <dbReference type="EMBL" id="VYS75807.1"/>
    </source>
</evidence>
<dbReference type="AlphaFoldDB" id="A0A6N2R4Q1"/>
<gene>
    <name evidence="2" type="primary">spoIIIAE</name>
    <name evidence="2" type="ORF">BGLFYP119_00480</name>
</gene>
<proteinExistence type="predicted"/>
<feature type="transmembrane region" description="Helical" evidence="1">
    <location>
        <begin position="211"/>
        <end position="230"/>
    </location>
</feature>
<name>A0A6N2R4Q1_9FIRM</name>
<protein>
    <submittedName>
        <fullName evidence="2">Stage III sporulation protein AE</fullName>
    </submittedName>
</protein>
<evidence type="ECO:0000256" key="1">
    <source>
        <dbReference type="SAM" id="Phobius"/>
    </source>
</evidence>
<sequence>MRKKGLLKKILTVICFLWLTGAFEVIPQTGFTVLAAEKKEEESNAVQNQLLQEIDLSKVQKLIDQLLGKDSFSFREALEKLLKGEEPVTKETVLQFVRSLFFSGLSGEKALFVKILVLILLAAVFANFTSVFDSGQAGEISFYVVYLLLFMLLADSFYERGNTLRETISWMAEFMKALAPAYFMTVAASAGTVSAAVFYEAVLLLVWLIQYLLLTVILPAAHLYVLLRLVNHLSKEEMLGKLAELLHTGIGWGLKTILGAAAGLQIVRGLVAPVMDSLKRSLIGRAAGALPAVGDAVNMVTELVLTSAVLVRNCLGVMLLLVFVLAGAGPVIHYGILSLVYRFLAAVAQPVSDKRVVECLCTMGEGFEIFLKILFTAEVMCILTFLIIMAGIQGGMG</sequence>
<dbReference type="RefSeq" id="WP_156352429.1">
    <property type="nucleotide sequence ID" value="NZ_CACRST010000006.1"/>
</dbReference>
<feature type="transmembrane region" description="Helical" evidence="1">
    <location>
        <begin position="110"/>
        <end position="128"/>
    </location>
</feature>
<dbReference type="Pfam" id="PF09546">
    <property type="entry name" value="Spore_III_AE"/>
    <property type="match status" value="1"/>
</dbReference>
<dbReference type="InterPro" id="IPR014194">
    <property type="entry name" value="Spore_III_AE"/>
</dbReference>
<feature type="transmembrane region" description="Helical" evidence="1">
    <location>
        <begin position="178"/>
        <end position="199"/>
    </location>
</feature>
<keyword evidence="1" id="KW-0472">Membrane</keyword>
<feature type="transmembrane region" description="Helical" evidence="1">
    <location>
        <begin position="140"/>
        <end position="158"/>
    </location>
</feature>
<dbReference type="EMBL" id="CACRST010000006">
    <property type="protein sequence ID" value="VYS75807.1"/>
    <property type="molecule type" value="Genomic_DNA"/>
</dbReference>
<accession>A0A6N2R4Q1</accession>
<keyword evidence="1" id="KW-0812">Transmembrane</keyword>
<feature type="transmembrane region" description="Helical" evidence="1">
    <location>
        <begin position="369"/>
        <end position="392"/>
    </location>
</feature>
<keyword evidence="1" id="KW-1133">Transmembrane helix</keyword>